<comment type="similarity">
    <text evidence="1">Belongs to the intimin/invasin family.</text>
</comment>
<dbReference type="InterPro" id="IPR008964">
    <property type="entry name" value="Invasin/intimin_cell_adhesion"/>
</dbReference>
<comment type="caution">
    <text evidence="7">The sequence shown here is derived from an EMBL/GenBank/DDBJ whole genome shotgun (WGS) entry which is preliminary data.</text>
</comment>
<proteinExistence type="inferred from homology"/>
<dbReference type="Pfam" id="PF07705">
    <property type="entry name" value="CARDB"/>
    <property type="match status" value="1"/>
</dbReference>
<dbReference type="InterPro" id="IPR000601">
    <property type="entry name" value="PKD_dom"/>
</dbReference>
<organism evidence="7 8">
    <name type="scientific">Sedimentibacter acidaminivorans</name>
    <dbReference type="NCBI Taxonomy" id="913099"/>
    <lineage>
        <taxon>Bacteria</taxon>
        <taxon>Bacillati</taxon>
        <taxon>Bacillota</taxon>
        <taxon>Tissierellia</taxon>
        <taxon>Sedimentibacter</taxon>
    </lineage>
</organism>
<name>A0ABS4GBV1_9FIRM</name>
<reference evidence="7 8" key="1">
    <citation type="submission" date="2021-03" db="EMBL/GenBank/DDBJ databases">
        <title>Genomic Encyclopedia of Type Strains, Phase IV (KMG-IV): sequencing the most valuable type-strain genomes for metagenomic binning, comparative biology and taxonomic classification.</title>
        <authorList>
            <person name="Goeker M."/>
        </authorList>
    </citation>
    <scope>NUCLEOTIDE SEQUENCE [LARGE SCALE GENOMIC DNA]</scope>
    <source>
        <strain evidence="7 8">DSM 24004</strain>
    </source>
</reference>
<dbReference type="InterPro" id="IPR003344">
    <property type="entry name" value="Big_1_dom"/>
</dbReference>
<evidence type="ECO:0000313" key="7">
    <source>
        <dbReference type="EMBL" id="MBP1925149.1"/>
    </source>
</evidence>
<evidence type="ECO:0000259" key="6">
    <source>
        <dbReference type="PROSITE" id="PS51272"/>
    </source>
</evidence>
<dbReference type="RefSeq" id="WP_209510890.1">
    <property type="nucleotide sequence ID" value="NZ_JAGGKS010000002.1"/>
</dbReference>
<dbReference type="Gene3D" id="2.60.40.10">
    <property type="entry name" value="Immunoglobulins"/>
    <property type="match status" value="4"/>
</dbReference>
<dbReference type="SUPFAM" id="SSF89372">
    <property type="entry name" value="Fucose-specific lectin"/>
    <property type="match status" value="1"/>
</dbReference>
<dbReference type="InterPro" id="IPR013320">
    <property type="entry name" value="ConA-like_dom_sf"/>
</dbReference>
<dbReference type="Proteomes" id="UP001519342">
    <property type="component" value="Unassembled WGS sequence"/>
</dbReference>
<dbReference type="Gene3D" id="2.60.120.200">
    <property type="match status" value="1"/>
</dbReference>
<evidence type="ECO:0000259" key="4">
    <source>
        <dbReference type="PROSITE" id="PS50093"/>
    </source>
</evidence>
<dbReference type="SUPFAM" id="SSF49899">
    <property type="entry name" value="Concanavalin A-like lectins/glucanases"/>
    <property type="match status" value="1"/>
</dbReference>
<feature type="domain" description="SLH" evidence="6">
    <location>
        <begin position="3241"/>
        <end position="3304"/>
    </location>
</feature>
<dbReference type="PROSITE" id="PS51127">
    <property type="entry name" value="BIG1"/>
    <property type="match status" value="1"/>
</dbReference>
<evidence type="ECO:0000256" key="1">
    <source>
        <dbReference type="ARBA" id="ARBA00010116"/>
    </source>
</evidence>
<feature type="domain" description="SLH" evidence="6">
    <location>
        <begin position="3305"/>
        <end position="3364"/>
    </location>
</feature>
<dbReference type="InterPro" id="IPR032812">
    <property type="entry name" value="SbsA_Ig"/>
</dbReference>
<feature type="domain" description="PKD" evidence="4">
    <location>
        <begin position="1637"/>
        <end position="1675"/>
    </location>
</feature>
<evidence type="ECO:0000256" key="3">
    <source>
        <dbReference type="SAM" id="SignalP"/>
    </source>
</evidence>
<feature type="domain" description="SLH" evidence="6">
    <location>
        <begin position="3369"/>
        <end position="3423"/>
    </location>
</feature>
<dbReference type="Pfam" id="PF13205">
    <property type="entry name" value="Big_5"/>
    <property type="match status" value="5"/>
</dbReference>
<dbReference type="InterPro" id="IPR013783">
    <property type="entry name" value="Ig-like_fold"/>
</dbReference>
<dbReference type="SMART" id="SM00634">
    <property type="entry name" value="BID_1"/>
    <property type="match status" value="1"/>
</dbReference>
<protein>
    <submittedName>
        <fullName evidence="7">Methionine-rich copper-binding protein CopC</fullName>
    </submittedName>
</protein>
<dbReference type="InterPro" id="IPR046780">
    <property type="entry name" value="aBig_2"/>
</dbReference>
<dbReference type="InterPro" id="IPR001119">
    <property type="entry name" value="SLH_dom"/>
</dbReference>
<evidence type="ECO:0000313" key="8">
    <source>
        <dbReference type="Proteomes" id="UP001519342"/>
    </source>
</evidence>
<keyword evidence="8" id="KW-1185">Reference proteome</keyword>
<feature type="chain" id="PRO_5046385719" evidence="3">
    <location>
        <begin position="25"/>
        <end position="3423"/>
    </location>
</feature>
<dbReference type="Pfam" id="PF02369">
    <property type="entry name" value="Big_1"/>
    <property type="match status" value="1"/>
</dbReference>
<keyword evidence="2 3" id="KW-0732">Signal</keyword>
<dbReference type="Pfam" id="PF18911">
    <property type="entry name" value="PKD_4"/>
    <property type="match status" value="1"/>
</dbReference>
<sequence length="3423" mass="378871">MKRIISLILVIMLLFTTNVQYVFANEDVYTDEVIVEMDTEWLTSDLVFGVGDYEEFATSDGEIIYYNINGNLNLPLVGENGSSLVWSSSDETFIEANGVIHKPSYLEGYKMVVITATLIKGTVQTEKLFVIELSPSEPTADEQAVQADYDWLVGEDVIHYGCFYNDIRSDVTMPTEGKNGSTITWASSDERWITIDGTVEQPPFSFAMGNAPVTLSAIISSGTVSKQKTFELEVVAQSPTEGDNVAIDKEWLTYENILNNNSQDNVKTRLSLPTKTERRWSPSGFYSGCNIAWESSNPNIVAVDGSVYRPTLSEGNQTVTLTATISYGEATDTKTFSFVVTAVEEFPLAIMYHSFDDSSRLQFNGISGTVVTTDRDDNEIIALQFNNDRVAEPTTGGSIFTKNKIRLGDDLSFSAAFSYKNPHPDFTKGEGGFIFTLQTVGNSIYVNDEDIGPSFNIAFNTDYYSAPGSGQSTGYGYIEKAAVYYNGDYEQRTEQYLASGSTNDSPTYNNVWIEYDGVSKVLEVRFSTDGIRPVNSNLKLENLELDQILTSAGYGLDIEDVREVYVGFMGSMGNAKDKSEIRSLYFKNDCTPIDFEPYNFIDVSNINLIANPPAGQASTTMSAIVCSVDGTPVSDIPVYFTTSFGMLDSSYEVTDDSGHASVELYSGISGTAQVKAYTTGGATALADVQLSANDTDRLFFDSSWLTGDRIKGENTTLSSVTVNLNLPLNAPNGSTISWESSNSDFLSTNGVVTRSSITQGDQSVTLKANISIGTESIRKTFNVKIKVCDDDLANADRDWLTDEIILGENESRDKIISDLTLPTIGENGSAISWRSDKVGAVALDGTVTRPSFTQGNQTVTLTATIKMGEVTLEKTFNITVIASEAIDEEIAYADFEWLTDEVILNENINLNEVLSSLTLPTVGVNGSQISWESTNEDFIKVDGTINRPTFSQGTQSIMLTATISEGSFEYTKIFNMLVLPLATDDEALSLDKEWLNYSRILGENSINNVTVNLNLPVLGLYGSSISWKSSNDTFIMPDGTVNRPTFTQGNKTVTLTASISKGGKTIDKSFLFSVEKLEQTDMEAVAADKRWLQVSRTLGGNLSQYSINQNLALPTLAPNGSLITWVSDMPSVISPNGEITIPEYSEGHKNVVLTATIEKGSVVESGIYKYTVLSKSDTFLPVVIETTPINNSDNVLWNTREITISFDEDIKLLTPINDIENYGIILNGLETPKISVSIFKNKLTVNLMDYLKAGAEYELIVPSNTIADNSNNYLDEELKISFSVEQKPENKIEVVSSTPNHMEKEISCDMDQLSFRYNYSNIIKGSGFEDISLLDISGNKVNATKSITNDTVTLALEKGINLKSGSVYEVAIPADAVIDRFENSSIGKSIKFRTKSSNTLPSVTGYYPNNSQSNVDIHQKIEINFSEAINAKDCNLVLLDDKGNKVNTEITTLRGVQNTVFMEAPYFDSLKPNTVYTVKGAYDSSEGSSDLGLEMSFATGDNKLYITKPSMLLGGDLPINTQIEIPFSASISEGDDFVNIKVMDSNNNQVNFRTSVIDNKLVLTPDSPLNPSETYAFYIPEGAVKNQADIENDSVKFFRTAAERLNYGSYSFYMPSTWVTEKVITFNARWLGEISRPLKSITWDFGDGKQGSGLFPANVYWHAGNYKVTLTLVDNRDISYKFEQNITINGLSLDDAKISVYPNDNCYFTVFEENNQYGLKNLEPFSITLYSPSIGYISDETVKVSLYKNGVFVENLGNIKTKYNGEAEFSFLYGNKDYFGGYELVFEHEGSKNQKIRVPVNFSEETKKQSMVIQLYNQEEGGIIDDPQDMYFELNGEKTLAQYEKIEGWSEGCYVIKGLETGVSYSLKLSSSEDVAYVTEEQEIYHQGSDYPVYLATKVKQPGLNYIKSTLTDSRVGNKYKGLFINNISIPNLYFELDGDWDGLAPGYYELKSSMGSISLKSDKPVFELQPSLQMQVGEELWGRMVSKSGVATLWQNANVIVAPYPSLDNGIKLDVSYINGKYIVDSFVTLSSLTGGKVDILDGVPLLDSAQSFGLGSTSNRFEGSINERGLLKLMYEYSSGRGMSTKKSKTLTTGYEVETDIAFYGSLKYDRFNKKWNLNYYYYYLSGRGEYYWKRPYTIPKLDIGGWGKVAICPNIDGRLAVYGNEYSNKDFEGILEFDPSVYVSIGAGIENTLSVEGYVTGSIPAEFHIPTGYIQVEPSISAGIDVYYIYDSSELYYKEIASTHWDNGKEKVILFSRQLINESKEDDIQLTSTARNYLERGSQWLVGSSKKQKSRMMAVSKAATVEEDKISLVTMTENIYPRAEVQQINGESEQWLVWTDDNPIRDANNRTQLKYSIYRDGSWLEPGWFGQDDTADFAPVAISLGDGVILAWQNIKNAMTEENKNVSYVKDSEISVTNSIYKANGNEPDIITLTDDEKFDHSPVIASDSTNAILVWTKSEGLSLTFGEDMDALHSPANSDCLYSSVWDGNSWSTPEEIESSLPTILDSSLTMHKEEGLLTYTLDTDNDLSTQDDREVYYRIYDGTAWGDAIQLSNNNVEDSVPKAVNINNEWFVIWQQNGHVMYKIGLSGETKTDENLSKVPNNYKIAIMEGDDPQLAIVYANTNQDNTTSLLASFYDIKKGIWSNPIALSENTGYIRSFSLIFTNEGKLDVVYTKAEVINKVIEETSFLSPSDKVDLMLLSYTPKHDIALGEVSNLQLTPSIPVKGALTTVSAVVKNLGDFAENATLYLYDGNPDNGNLLGETATTKPIAAGSMAQLEVEWLVGLEEKSEYELYAIVRSDGGIHDANENNNTLSLKIATSDIAVINVDCENMAGNDYLAKATVANTGSTILEDVDVQVKHEKSGQILGSKSIDQIMPGQKIDLSFLFTSSGLIEDKDGEINMYVCTKLSNAEEEYSTENNIYRFTLEQAVITVDKIEPSPNETQINIAKPITISFNMNVEPGLEFGVIELYDNDLNEVDIKRELNGRILTITPQNSLAYSTGYTLTLPEKVVSDSYGHTMNESYSQHFVTTSSNPEIIFAYPGDGMTDIALDTELKVKFNQNVMSGQTFDNIAMYTKDLKKVSISTLIDGEWLYVNLVGHLSGGTAYSLVIPGGAVKNVNNEMLEEDYTLNFTTIVSKDNNNKSDSHFVQQEYKVSKDEKGIVTIDITKQALLKAPYIISIPYTPTTEEMLNPESIIIRYVDNSGNLVVVPDGHYDSDTGVLVFNITSFSHYVVSFNKVDFSDVASDAWYRKAVNYIAARGITSGTGYGKYSPDAKLTRSDFLVLLMRSYSIAPDVNTTDNFVDSGNTYYTNYLATAKKLGITAGVGNNMFLPEKEITRQEMFTLLYNALNVIGRLPKQTSDKTLSDFADEELVDSWAKEAMTLLIETGTISGNAGKLSPISTTTRAEMAQVLYNMLSR</sequence>
<dbReference type="InterPro" id="IPR011635">
    <property type="entry name" value="CARDB"/>
</dbReference>
<dbReference type="SUPFAM" id="SSF49373">
    <property type="entry name" value="Invasin/intimin cell-adhesion fragments"/>
    <property type="match status" value="1"/>
</dbReference>
<dbReference type="PROSITE" id="PS50093">
    <property type="entry name" value="PKD"/>
    <property type="match status" value="1"/>
</dbReference>
<gene>
    <name evidence="7" type="ORF">J2Z76_001006</name>
</gene>
<evidence type="ECO:0000256" key="2">
    <source>
        <dbReference type="ARBA" id="ARBA00022729"/>
    </source>
</evidence>
<dbReference type="InterPro" id="IPR035986">
    <property type="entry name" value="PKD_dom_sf"/>
</dbReference>
<dbReference type="EMBL" id="JAGGKS010000002">
    <property type="protein sequence ID" value="MBP1925149.1"/>
    <property type="molecule type" value="Genomic_DNA"/>
</dbReference>
<dbReference type="PROSITE" id="PS51272">
    <property type="entry name" value="SLH"/>
    <property type="match status" value="3"/>
</dbReference>
<accession>A0ABS4GBV1</accession>
<feature type="domain" description="Big-1" evidence="5">
    <location>
        <begin position="603"/>
        <end position="691"/>
    </location>
</feature>
<feature type="signal peptide" evidence="3">
    <location>
        <begin position="1"/>
        <end position="24"/>
    </location>
</feature>
<dbReference type="SUPFAM" id="SSF49299">
    <property type="entry name" value="PKD domain"/>
    <property type="match status" value="1"/>
</dbReference>
<dbReference type="Pfam" id="PF20578">
    <property type="entry name" value="aBig_2"/>
    <property type="match status" value="8"/>
</dbReference>
<dbReference type="Pfam" id="PF00395">
    <property type="entry name" value="SLH"/>
    <property type="match status" value="3"/>
</dbReference>
<evidence type="ECO:0000259" key="5">
    <source>
        <dbReference type="PROSITE" id="PS51127"/>
    </source>
</evidence>